<dbReference type="HOGENOM" id="CLU_3327331_0_0_6"/>
<dbReference type="AlphaFoldDB" id="C5BEX3"/>
<dbReference type="EMBL" id="CP001600">
    <property type="protein sequence ID" value="ACR70645.1"/>
    <property type="molecule type" value="Genomic_DNA"/>
</dbReference>
<organism evidence="2 3">
    <name type="scientific">Edwardsiella ictaluri (strain 93-146)</name>
    <dbReference type="NCBI Taxonomy" id="634503"/>
    <lineage>
        <taxon>Bacteria</taxon>
        <taxon>Pseudomonadati</taxon>
        <taxon>Pseudomonadota</taxon>
        <taxon>Gammaproteobacteria</taxon>
        <taxon>Enterobacterales</taxon>
        <taxon>Hafniaceae</taxon>
        <taxon>Edwardsiella</taxon>
    </lineage>
</organism>
<name>C5BEX3_EDWI9</name>
<protein>
    <submittedName>
        <fullName evidence="2">Uncharacterized protein</fullName>
    </submittedName>
</protein>
<proteinExistence type="predicted"/>
<accession>C5BEX3</accession>
<dbReference type="Proteomes" id="UP000001485">
    <property type="component" value="Chromosome"/>
</dbReference>
<evidence type="ECO:0000313" key="2">
    <source>
        <dbReference type="EMBL" id="ACR70645.1"/>
    </source>
</evidence>
<feature type="region of interest" description="Disordered" evidence="1">
    <location>
        <begin position="1"/>
        <end position="21"/>
    </location>
</feature>
<sequence>MQKFMTTAGGRGSIEPSHRVVSVKQGQGEKYLFAKKGR</sequence>
<evidence type="ECO:0000256" key="1">
    <source>
        <dbReference type="SAM" id="MobiDB-lite"/>
    </source>
</evidence>
<dbReference type="KEGG" id="eic:NT01EI_3509"/>
<evidence type="ECO:0000313" key="3">
    <source>
        <dbReference type="Proteomes" id="UP000001485"/>
    </source>
</evidence>
<reference evidence="2 3" key="2">
    <citation type="journal article" date="2012" name="J. Bacteriol.">
        <title>Genome Sequence of Edwardsiella ictaluri 93-146, a Strain Associated with a Natural Channel Catfish Outbreak of Enteric Septicemia of Catfish.</title>
        <authorList>
            <person name="Williams M.L."/>
            <person name="Gillaspy A.F."/>
            <person name="Dyer D.W."/>
            <person name="Thune R.L."/>
            <person name="Waldbieser G.C."/>
            <person name="Schuster S.C."/>
            <person name="Gipson J."/>
            <person name="Zaitshik J."/>
            <person name="Landry C."/>
            <person name="Banes M.M."/>
            <person name="Lawrence M.L."/>
        </authorList>
    </citation>
    <scope>NUCLEOTIDE SEQUENCE [LARGE SCALE GENOMIC DNA]</scope>
    <source>
        <strain evidence="2 3">93-146</strain>
    </source>
</reference>
<gene>
    <name evidence="2" type="ordered locus">NT01EI_3509</name>
</gene>
<reference evidence="3" key="1">
    <citation type="submission" date="2009-03" db="EMBL/GenBank/DDBJ databases">
        <title>Complete genome sequence of Edwardsiella ictaluri 93-146.</title>
        <authorList>
            <person name="Williams M.L."/>
            <person name="Gillaspy A.F."/>
            <person name="Dyer D.W."/>
            <person name="Thune R.L."/>
            <person name="Waldbieser G.C."/>
            <person name="Schuster S.C."/>
            <person name="Gipson J."/>
            <person name="Zaitshik J."/>
            <person name="Landry C."/>
            <person name="Lawrence M.L."/>
        </authorList>
    </citation>
    <scope>NUCLEOTIDE SEQUENCE [LARGE SCALE GENOMIC DNA]</scope>
    <source>
        <strain evidence="3">93-146</strain>
    </source>
</reference>